<evidence type="ECO:0000259" key="5">
    <source>
        <dbReference type="Pfam" id="PF00746"/>
    </source>
</evidence>
<dbReference type="STRING" id="1643428.GCA_001442855_01384"/>
<dbReference type="InterPro" id="IPR019931">
    <property type="entry name" value="LPXTG_anchor"/>
</dbReference>
<keyword evidence="4" id="KW-0812">Transmembrane</keyword>
<keyword evidence="4" id="KW-0472">Membrane</keyword>
<evidence type="ECO:0000256" key="1">
    <source>
        <dbReference type="ARBA" id="ARBA00022512"/>
    </source>
</evidence>
<keyword evidence="7" id="KW-1185">Reference proteome</keyword>
<feature type="transmembrane region" description="Helical" evidence="4">
    <location>
        <begin position="6"/>
        <end position="24"/>
    </location>
</feature>
<evidence type="ECO:0000256" key="2">
    <source>
        <dbReference type="ARBA" id="ARBA00022525"/>
    </source>
</evidence>
<accession>A0A0S4N8C7</accession>
<sequence length="44" mass="5265">MLALMRKIFLVFGLLGVLIAAFLMSRKRRQDFEDDEIRFELYAQ</sequence>
<feature type="domain" description="Gram-positive cocci surface proteins LPxTG" evidence="5">
    <location>
        <begin position="7"/>
        <end position="31"/>
    </location>
</feature>
<keyword evidence="4" id="KW-1133">Transmembrane helix</keyword>
<dbReference type="Proteomes" id="UP000320623">
    <property type="component" value="Unassembled WGS sequence"/>
</dbReference>
<dbReference type="EMBL" id="FAOO01000009">
    <property type="protein sequence ID" value="CUU06125.1"/>
    <property type="molecule type" value="Genomic_DNA"/>
</dbReference>
<evidence type="ECO:0000313" key="6">
    <source>
        <dbReference type="EMBL" id="CUU06125.1"/>
    </source>
</evidence>
<organism evidence="6 7">
    <name type="scientific">Candidatus Thermokryptus mobilis</name>
    <dbReference type="NCBI Taxonomy" id="1643428"/>
    <lineage>
        <taxon>Bacteria</taxon>
        <taxon>Pseudomonadati</taxon>
        <taxon>Candidatus Kryptoniota</taxon>
        <taxon>Candidatus Thermokryptus</taxon>
    </lineage>
</organism>
<keyword evidence="2" id="KW-0964">Secreted</keyword>
<protein>
    <submittedName>
        <fullName evidence="6">PEP-CTERM protein-sorting domain-containing protein</fullName>
    </submittedName>
</protein>
<keyword evidence="3" id="KW-0572">Peptidoglycan-anchor</keyword>
<evidence type="ECO:0000256" key="4">
    <source>
        <dbReference type="SAM" id="Phobius"/>
    </source>
</evidence>
<reference evidence="7" key="1">
    <citation type="submission" date="2015-11" db="EMBL/GenBank/DDBJ databases">
        <authorList>
            <person name="Varghese N."/>
        </authorList>
    </citation>
    <scope>NUCLEOTIDE SEQUENCE [LARGE SCALE GENOMIC DNA]</scope>
</reference>
<name>A0A0S4N8C7_9BACT</name>
<keyword evidence="1" id="KW-0134">Cell wall</keyword>
<dbReference type="Pfam" id="PF00746">
    <property type="entry name" value="Gram_pos_anchor"/>
    <property type="match status" value="1"/>
</dbReference>
<dbReference type="AlphaFoldDB" id="A0A0S4N8C7"/>
<evidence type="ECO:0000313" key="7">
    <source>
        <dbReference type="Proteomes" id="UP000320623"/>
    </source>
</evidence>
<evidence type="ECO:0000256" key="3">
    <source>
        <dbReference type="ARBA" id="ARBA00023088"/>
    </source>
</evidence>
<proteinExistence type="predicted"/>
<gene>
    <name evidence="6" type="ORF">JGI1_01413</name>
</gene>